<dbReference type="AlphaFoldDB" id="A0A6A6U229"/>
<evidence type="ECO:0000256" key="4">
    <source>
        <dbReference type="SAM" id="MobiDB-lite"/>
    </source>
</evidence>
<evidence type="ECO:0000259" key="5">
    <source>
        <dbReference type="SMART" id="SM00382"/>
    </source>
</evidence>
<name>A0A6A6U229_9PEZI</name>
<dbReference type="PANTHER" id="PTHR12169:SF2">
    <property type="entry name" value="AFG1P"/>
    <property type="match status" value="1"/>
</dbReference>
<sequence>MSSSSGLAITNPLVLYRSLVATSRIRPDPAQHRLAIHLSNLYDNLKDYQPTIDQSQRLAQLTQALKQRPIPDGPVNPQARRASSFWKSLLADKAAQDSLALTRRLTSHDAAMSIPSPRGLLLHGAVGTGKSMLVDLFAASLPVARKRRMHYSAFMLYVVARLEALRRMRLAEGASDEHALVWLARELAETSPVLFLDEFQLPDRMAAKTLAGLMTGYFALGGVLVATSNRLPDELAKAAGSEWGLGLGGRAREKSDFADFLELLKTRCEVWEMEGRMDYRRPTGEKGVAVEHGVDEVGVEDIIGTESSAKEMDDEKHNTTAPPKYIMLPETHKHDPQSAISDLALRVLSTTPTWTPATAIIYGRTIPIPRTHNGISAWTFDELCAIPLGPADYITLASTHHTILITNVPTLVSALKNEARRFITLLDALYEARCKLAISATAPPDSLFFPDLHHTSQNAADAEADAMQAETFGEMHQDLTSPFRPNISSYAQPDDAIEDDPPNRMRRSALGEGLSEQDRIERIDALRRPNSTVDFAKAGMFVGEDEQFAYKRARSRLWEMCGEQWWAREGIDWWKPLEKEARTWEGLMSERIAGMDKTASGKVQVNDQESMGEARGVSEDQDEVLFRDGASPFRVHPEAPPKIRDEHVWGVASWGKRAGAWGQGVDGLKDRDKSKP</sequence>
<dbReference type="NCBIfam" id="NF040713">
    <property type="entry name" value="ZapE"/>
    <property type="match status" value="1"/>
</dbReference>
<evidence type="ECO:0000256" key="2">
    <source>
        <dbReference type="ARBA" id="ARBA00022741"/>
    </source>
</evidence>
<dbReference type="EMBL" id="MU004240">
    <property type="protein sequence ID" value="KAF2665497.1"/>
    <property type="molecule type" value="Genomic_DNA"/>
</dbReference>
<protein>
    <recommendedName>
        <fullName evidence="5">AAA+ ATPase domain-containing protein</fullName>
    </recommendedName>
</protein>
<dbReference type="GO" id="GO:0005739">
    <property type="term" value="C:mitochondrion"/>
    <property type="evidence" value="ECO:0007669"/>
    <property type="project" value="TreeGrafter"/>
</dbReference>
<dbReference type="Proteomes" id="UP000799302">
    <property type="component" value="Unassembled WGS sequence"/>
</dbReference>
<dbReference type="GO" id="GO:0005524">
    <property type="term" value="F:ATP binding"/>
    <property type="evidence" value="ECO:0007669"/>
    <property type="project" value="UniProtKB-KW"/>
</dbReference>
<dbReference type="Gene3D" id="3.40.50.300">
    <property type="entry name" value="P-loop containing nucleotide triphosphate hydrolases"/>
    <property type="match status" value="1"/>
</dbReference>
<organism evidence="6 7">
    <name type="scientific">Microthyrium microscopicum</name>
    <dbReference type="NCBI Taxonomy" id="703497"/>
    <lineage>
        <taxon>Eukaryota</taxon>
        <taxon>Fungi</taxon>
        <taxon>Dikarya</taxon>
        <taxon>Ascomycota</taxon>
        <taxon>Pezizomycotina</taxon>
        <taxon>Dothideomycetes</taxon>
        <taxon>Dothideomycetes incertae sedis</taxon>
        <taxon>Microthyriales</taxon>
        <taxon>Microthyriaceae</taxon>
        <taxon>Microthyrium</taxon>
    </lineage>
</organism>
<dbReference type="GO" id="GO:0016887">
    <property type="term" value="F:ATP hydrolysis activity"/>
    <property type="evidence" value="ECO:0007669"/>
    <property type="project" value="InterPro"/>
</dbReference>
<dbReference type="Pfam" id="PF03969">
    <property type="entry name" value="AFG1_ATPase"/>
    <property type="match status" value="2"/>
</dbReference>
<keyword evidence="2" id="KW-0547">Nucleotide-binding</keyword>
<reference evidence="6" key="1">
    <citation type="journal article" date="2020" name="Stud. Mycol.">
        <title>101 Dothideomycetes genomes: a test case for predicting lifestyles and emergence of pathogens.</title>
        <authorList>
            <person name="Haridas S."/>
            <person name="Albert R."/>
            <person name="Binder M."/>
            <person name="Bloem J."/>
            <person name="Labutti K."/>
            <person name="Salamov A."/>
            <person name="Andreopoulos B."/>
            <person name="Baker S."/>
            <person name="Barry K."/>
            <person name="Bills G."/>
            <person name="Bluhm B."/>
            <person name="Cannon C."/>
            <person name="Castanera R."/>
            <person name="Culley D."/>
            <person name="Daum C."/>
            <person name="Ezra D."/>
            <person name="Gonzalez J."/>
            <person name="Henrissat B."/>
            <person name="Kuo A."/>
            <person name="Liang C."/>
            <person name="Lipzen A."/>
            <person name="Lutzoni F."/>
            <person name="Magnuson J."/>
            <person name="Mondo S."/>
            <person name="Nolan M."/>
            <person name="Ohm R."/>
            <person name="Pangilinan J."/>
            <person name="Park H.-J."/>
            <person name="Ramirez L."/>
            <person name="Alfaro M."/>
            <person name="Sun H."/>
            <person name="Tritt A."/>
            <person name="Yoshinaga Y."/>
            <person name="Zwiers L.-H."/>
            <person name="Turgeon B."/>
            <person name="Goodwin S."/>
            <person name="Spatafora J."/>
            <person name="Crous P."/>
            <person name="Grigoriev I."/>
        </authorList>
    </citation>
    <scope>NUCLEOTIDE SEQUENCE</scope>
    <source>
        <strain evidence="6">CBS 115976</strain>
    </source>
</reference>
<gene>
    <name evidence="6" type="ORF">BT63DRAFT_405471</name>
</gene>
<feature type="domain" description="AAA+ ATPase" evidence="5">
    <location>
        <begin position="116"/>
        <end position="249"/>
    </location>
</feature>
<evidence type="ECO:0000256" key="3">
    <source>
        <dbReference type="ARBA" id="ARBA00022840"/>
    </source>
</evidence>
<dbReference type="SMART" id="SM00382">
    <property type="entry name" value="AAA"/>
    <property type="match status" value="1"/>
</dbReference>
<dbReference type="PANTHER" id="PTHR12169">
    <property type="entry name" value="ATPASE N2B"/>
    <property type="match status" value="1"/>
</dbReference>
<dbReference type="OrthoDB" id="548867at2759"/>
<dbReference type="InterPro" id="IPR027417">
    <property type="entry name" value="P-loop_NTPase"/>
</dbReference>
<dbReference type="SUPFAM" id="SSF52540">
    <property type="entry name" value="P-loop containing nucleoside triphosphate hydrolases"/>
    <property type="match status" value="1"/>
</dbReference>
<dbReference type="InterPro" id="IPR003593">
    <property type="entry name" value="AAA+_ATPase"/>
</dbReference>
<proteinExistence type="inferred from homology"/>
<comment type="similarity">
    <text evidence="1">Belongs to the AFG1 ATPase family.</text>
</comment>
<evidence type="ECO:0000313" key="7">
    <source>
        <dbReference type="Proteomes" id="UP000799302"/>
    </source>
</evidence>
<evidence type="ECO:0000256" key="1">
    <source>
        <dbReference type="ARBA" id="ARBA00010322"/>
    </source>
</evidence>
<accession>A0A6A6U229</accession>
<dbReference type="InterPro" id="IPR005654">
    <property type="entry name" value="ATPase_AFG1-like"/>
</dbReference>
<evidence type="ECO:0000313" key="6">
    <source>
        <dbReference type="EMBL" id="KAF2665497.1"/>
    </source>
</evidence>
<keyword evidence="3" id="KW-0067">ATP-binding</keyword>
<dbReference type="CDD" id="cd00009">
    <property type="entry name" value="AAA"/>
    <property type="match status" value="1"/>
</dbReference>
<keyword evidence="7" id="KW-1185">Reference proteome</keyword>
<feature type="region of interest" description="Disordered" evidence="4">
    <location>
        <begin position="483"/>
        <end position="514"/>
    </location>
</feature>